<dbReference type="EMBL" id="JAQHRD010000001">
    <property type="protein sequence ID" value="KAJ6446023.1"/>
    <property type="molecule type" value="Genomic_DNA"/>
</dbReference>
<comment type="subcellular location">
    <subcellularLocation>
        <location evidence="1">Nucleus</location>
    </subcellularLocation>
</comment>
<dbReference type="GO" id="GO:0006351">
    <property type="term" value="P:DNA-templated transcription"/>
    <property type="evidence" value="ECO:0007669"/>
    <property type="project" value="InterPro"/>
</dbReference>
<evidence type="ECO:0000256" key="2">
    <source>
        <dbReference type="ARBA" id="ARBA00022723"/>
    </source>
</evidence>
<gene>
    <name evidence="6" type="ORF">O9K51_00790</name>
</gene>
<keyword evidence="7" id="KW-1185">Reference proteome</keyword>
<dbReference type="Proteomes" id="UP001163105">
    <property type="component" value="Unassembled WGS sequence"/>
</dbReference>
<dbReference type="GO" id="GO:0000981">
    <property type="term" value="F:DNA-binding transcription factor activity, RNA polymerase II-specific"/>
    <property type="evidence" value="ECO:0007669"/>
    <property type="project" value="InterPro"/>
</dbReference>
<feature type="region of interest" description="Disordered" evidence="4">
    <location>
        <begin position="1"/>
        <end position="24"/>
    </location>
</feature>
<comment type="caution">
    <text evidence="6">The sequence shown here is derived from an EMBL/GenBank/DDBJ whole genome shotgun (WGS) entry which is preliminary data.</text>
</comment>
<dbReference type="PANTHER" id="PTHR31001:SF84">
    <property type="entry name" value="FUNGAL SPECIFIC TRANSCRIPTION FACTOR"/>
    <property type="match status" value="1"/>
</dbReference>
<evidence type="ECO:0000256" key="3">
    <source>
        <dbReference type="ARBA" id="ARBA00023242"/>
    </source>
</evidence>
<accession>A0AB34G2V0</accession>
<evidence type="ECO:0000313" key="6">
    <source>
        <dbReference type="EMBL" id="KAJ6446023.1"/>
    </source>
</evidence>
<feature type="region of interest" description="Disordered" evidence="4">
    <location>
        <begin position="580"/>
        <end position="639"/>
    </location>
</feature>
<organism evidence="6 7">
    <name type="scientific">Purpureocillium lavendulum</name>
    <dbReference type="NCBI Taxonomy" id="1247861"/>
    <lineage>
        <taxon>Eukaryota</taxon>
        <taxon>Fungi</taxon>
        <taxon>Dikarya</taxon>
        <taxon>Ascomycota</taxon>
        <taxon>Pezizomycotina</taxon>
        <taxon>Sordariomycetes</taxon>
        <taxon>Hypocreomycetidae</taxon>
        <taxon>Hypocreales</taxon>
        <taxon>Ophiocordycipitaceae</taxon>
        <taxon>Purpureocillium</taxon>
    </lineage>
</organism>
<proteinExistence type="predicted"/>
<feature type="compositionally biased region" description="Low complexity" evidence="4">
    <location>
        <begin position="625"/>
        <end position="636"/>
    </location>
</feature>
<feature type="domain" description="Zn(2)-C6 fungal-type" evidence="5">
    <location>
        <begin position="35"/>
        <end position="66"/>
    </location>
</feature>
<dbReference type="InterPro" id="IPR001138">
    <property type="entry name" value="Zn2Cys6_DnaBD"/>
</dbReference>
<evidence type="ECO:0000313" key="7">
    <source>
        <dbReference type="Proteomes" id="UP001163105"/>
    </source>
</evidence>
<reference evidence="6" key="1">
    <citation type="submission" date="2023-01" db="EMBL/GenBank/DDBJ databases">
        <title>The growth and conidiation of Purpureocillium lavendulum are regulated by nitrogen source and histone H3K14 acetylation.</title>
        <authorList>
            <person name="Tang P."/>
            <person name="Han J."/>
            <person name="Zhang C."/>
            <person name="Tang P."/>
            <person name="Qi F."/>
            <person name="Zhang K."/>
            <person name="Liang L."/>
        </authorList>
    </citation>
    <scope>NUCLEOTIDE SEQUENCE</scope>
    <source>
        <strain evidence="6">YMF1.00683</strain>
    </source>
</reference>
<keyword evidence="3" id="KW-0539">Nucleus</keyword>
<evidence type="ECO:0000256" key="4">
    <source>
        <dbReference type="SAM" id="MobiDB-lite"/>
    </source>
</evidence>
<dbReference type="CDD" id="cd00067">
    <property type="entry name" value="GAL4"/>
    <property type="match status" value="1"/>
</dbReference>
<protein>
    <submittedName>
        <fullName evidence="6">Endoglucanase</fullName>
    </submittedName>
</protein>
<evidence type="ECO:0000259" key="5">
    <source>
        <dbReference type="PROSITE" id="PS50048"/>
    </source>
</evidence>
<name>A0AB34G2V0_9HYPO</name>
<dbReference type="GO" id="GO:0003677">
    <property type="term" value="F:DNA binding"/>
    <property type="evidence" value="ECO:0007669"/>
    <property type="project" value="InterPro"/>
</dbReference>
<dbReference type="CDD" id="cd12148">
    <property type="entry name" value="fungal_TF_MHR"/>
    <property type="match status" value="1"/>
</dbReference>
<feature type="region of interest" description="Disordered" evidence="4">
    <location>
        <begin position="774"/>
        <end position="832"/>
    </location>
</feature>
<evidence type="ECO:0000256" key="1">
    <source>
        <dbReference type="ARBA" id="ARBA00004123"/>
    </source>
</evidence>
<dbReference type="InterPro" id="IPR007219">
    <property type="entry name" value="XnlR_reg_dom"/>
</dbReference>
<dbReference type="SMART" id="SM00906">
    <property type="entry name" value="Fungal_trans"/>
    <property type="match status" value="1"/>
</dbReference>
<dbReference type="Pfam" id="PF04082">
    <property type="entry name" value="Fungal_trans"/>
    <property type="match status" value="1"/>
</dbReference>
<dbReference type="PROSITE" id="PS50048">
    <property type="entry name" value="ZN2_CY6_FUNGAL_2"/>
    <property type="match status" value="1"/>
</dbReference>
<feature type="region of interest" description="Disordered" evidence="4">
    <location>
        <begin position="136"/>
        <end position="161"/>
    </location>
</feature>
<dbReference type="GO" id="GO:0005634">
    <property type="term" value="C:nucleus"/>
    <property type="evidence" value="ECO:0007669"/>
    <property type="project" value="UniProtKB-SubCell"/>
</dbReference>
<dbReference type="Pfam" id="PF00172">
    <property type="entry name" value="Zn_clus"/>
    <property type="match status" value="1"/>
</dbReference>
<feature type="compositionally biased region" description="Low complexity" evidence="4">
    <location>
        <begin position="7"/>
        <end position="24"/>
    </location>
</feature>
<feature type="compositionally biased region" description="Low complexity" evidence="4">
    <location>
        <begin position="817"/>
        <end position="832"/>
    </location>
</feature>
<dbReference type="AlphaFoldDB" id="A0AB34G2V0"/>
<keyword evidence="2" id="KW-0479">Metal-binding</keyword>
<dbReference type="InterPro" id="IPR036864">
    <property type="entry name" value="Zn2-C6_fun-type_DNA-bd_sf"/>
</dbReference>
<dbReference type="SMART" id="SM00066">
    <property type="entry name" value="GAL4"/>
    <property type="match status" value="1"/>
</dbReference>
<dbReference type="InterPro" id="IPR050613">
    <property type="entry name" value="Sec_Metabolite_Reg"/>
</dbReference>
<sequence length="832" mass="92940">MDMPLMNAPAAAPAASANASASASVSLAAAYNRSACTECQRRKQKCNREWPCDRCQRRKIADECRYNTTNPPPVPPASGDVRDKDRDKDDLLPRGNQGPVAPNPNGAAEGDPTAAGSHAHAPWFDTLTATRVFSTLGLEPPPESSKNTPKEDSAAADSSPQIQRVLKLLPKRQSMDKLISTFTQDVNYHYYIIYPPDFLRDYHIWWERCSKNRPLSLQYTCLLAMICACCIQHADNDMQSELEQFSRMPSDDLSEQLHNAVRELATVIPVGHYHIFNLQRLLHSCYWYKAEARFLEAWHVLSGAILEARELEFHKEPPPGTETDHDREMRRRLWCILDTWDWQISSGLSRPKIIDRADCDAELPSLTLEKFASQAPSPLLHMKMQSELTRRLASRFSAPKNVINPDEVREYQGLIEDWVRRFPPVYDFENPDTSKDAQYPWIFPHRYYVYTMACLLILNPIRHYMVKSYTWDSPPEELDIRAVGIDYSLKLMKTLRRWVDRIYNRDGRLHFIIFSIFDTAAILCTAIIKDHERTIPNRGAIVDAVTDAVAMLQQLNSISKTSKTSYDLLERLVRRLPEKSAVRNDTRKKARISRMPAPVQNMPENGLPVLQPGAAVTEPPSTPVSGAATGGPSAAPNYSQPLDVPRPAATVVSQSAIPSSHAPPEFYVVHSYPVNGQTTVDNNSQSTCSEDTPPSIEDQMLSSFSTVSDAAAMPLNAYAPPAVTSTHNMPSAPAPVSQADDGSSTFELETVTQAQLGGLAPLWNWHSENLGFTGVPAPAPPPAAPLLPQQLPPPPPPPLLSHSHQHLGFETVPPPMQYQYPPHQQLRPHPPR</sequence>
<feature type="compositionally biased region" description="Basic and acidic residues" evidence="4">
    <location>
        <begin position="80"/>
        <end position="92"/>
    </location>
</feature>
<dbReference type="Gene3D" id="4.10.240.10">
    <property type="entry name" value="Zn(2)-C6 fungal-type DNA-binding domain"/>
    <property type="match status" value="1"/>
</dbReference>
<dbReference type="PANTHER" id="PTHR31001">
    <property type="entry name" value="UNCHARACTERIZED TRANSCRIPTIONAL REGULATORY PROTEIN"/>
    <property type="match status" value="1"/>
</dbReference>
<dbReference type="SUPFAM" id="SSF57701">
    <property type="entry name" value="Zn2/Cys6 DNA-binding domain"/>
    <property type="match status" value="1"/>
</dbReference>
<feature type="compositionally biased region" description="Pro residues" evidence="4">
    <location>
        <begin position="777"/>
        <end position="799"/>
    </location>
</feature>
<dbReference type="GO" id="GO:0008270">
    <property type="term" value="F:zinc ion binding"/>
    <property type="evidence" value="ECO:0007669"/>
    <property type="project" value="InterPro"/>
</dbReference>
<feature type="region of interest" description="Disordered" evidence="4">
    <location>
        <begin position="724"/>
        <end position="744"/>
    </location>
</feature>
<feature type="region of interest" description="Disordered" evidence="4">
    <location>
        <begin position="65"/>
        <end position="119"/>
    </location>
</feature>